<accession>A0A1F4PPK6</accession>
<organism evidence="1 2">
    <name type="scientific">candidate division Kazan bacterium RIFCSPLOWO2_01_FULL_48_13</name>
    <dbReference type="NCBI Taxonomy" id="1798539"/>
    <lineage>
        <taxon>Bacteria</taxon>
        <taxon>Bacteria division Kazan-3B-28</taxon>
    </lineage>
</organism>
<dbReference type="Proteomes" id="UP000179010">
    <property type="component" value="Unassembled WGS sequence"/>
</dbReference>
<gene>
    <name evidence="1" type="ORF">A2994_00835</name>
</gene>
<dbReference type="AlphaFoldDB" id="A0A1F4PPK6"/>
<dbReference type="STRING" id="1798539.A2994_00835"/>
<comment type="caution">
    <text evidence="1">The sequence shown here is derived from an EMBL/GenBank/DDBJ whole genome shotgun (WGS) entry which is preliminary data.</text>
</comment>
<sequence>MENNNPESAKGDGENRLEVIPSVIEVGRSTGPIIIQPSMDEDMGPEPPFVPQAILEVAPDDVVPTGELSRPESAFDKIDGTGALQGQFEGANTTAAAVARHAVIEFNRLKEK</sequence>
<name>A0A1F4PPK6_UNCK3</name>
<evidence type="ECO:0000313" key="1">
    <source>
        <dbReference type="EMBL" id="OGB85555.1"/>
    </source>
</evidence>
<proteinExistence type="predicted"/>
<reference evidence="1 2" key="1">
    <citation type="journal article" date="2016" name="Nat. Commun.">
        <title>Thousands of microbial genomes shed light on interconnected biogeochemical processes in an aquifer system.</title>
        <authorList>
            <person name="Anantharaman K."/>
            <person name="Brown C.T."/>
            <person name="Hug L.A."/>
            <person name="Sharon I."/>
            <person name="Castelle C.J."/>
            <person name="Probst A.J."/>
            <person name="Thomas B.C."/>
            <person name="Singh A."/>
            <person name="Wilkins M.J."/>
            <person name="Karaoz U."/>
            <person name="Brodie E.L."/>
            <person name="Williams K.H."/>
            <person name="Hubbard S.S."/>
            <person name="Banfield J.F."/>
        </authorList>
    </citation>
    <scope>NUCLEOTIDE SEQUENCE [LARGE SCALE GENOMIC DNA]</scope>
</reference>
<evidence type="ECO:0000313" key="2">
    <source>
        <dbReference type="Proteomes" id="UP000179010"/>
    </source>
</evidence>
<dbReference type="EMBL" id="METE01000002">
    <property type="protein sequence ID" value="OGB85555.1"/>
    <property type="molecule type" value="Genomic_DNA"/>
</dbReference>
<protein>
    <submittedName>
        <fullName evidence="1">Uncharacterized protein</fullName>
    </submittedName>
</protein>